<dbReference type="InterPro" id="IPR016140">
    <property type="entry name" value="Bifunc_inhib/LTP/seed_store"/>
</dbReference>
<dbReference type="OMA" id="RCNIASR"/>
<dbReference type="GO" id="GO:0005504">
    <property type="term" value="F:fatty acid binding"/>
    <property type="evidence" value="ECO:0007669"/>
    <property type="project" value="InterPro"/>
</dbReference>
<evidence type="ECO:0000256" key="3">
    <source>
        <dbReference type="ARBA" id="ARBA00023121"/>
    </source>
</evidence>
<evidence type="ECO:0000256" key="4">
    <source>
        <dbReference type="SAM" id="SignalP"/>
    </source>
</evidence>
<proteinExistence type="predicted"/>
<comment type="caution">
    <text evidence="6">The sequence shown here is derived from an EMBL/GenBank/DDBJ whole genome shotgun (WGS) entry which is preliminary data.</text>
</comment>
<sequence>MKYLIVIMLAVLVAVGNLWGFDVGVDGAGECGSNPEVVVYKLASCGPAAQDGSVAVSPKCCSLVKRVDKRCLCAIVLSKELQSRGLNPAIAVTIPKRCKDPRRPKGYKCGGNLVSQYSYYITSL</sequence>
<organism evidence="6 7">
    <name type="scientific">Rosa chinensis</name>
    <name type="common">China rose</name>
    <dbReference type="NCBI Taxonomy" id="74649"/>
    <lineage>
        <taxon>Eukaryota</taxon>
        <taxon>Viridiplantae</taxon>
        <taxon>Streptophyta</taxon>
        <taxon>Embryophyta</taxon>
        <taxon>Tracheophyta</taxon>
        <taxon>Spermatophyta</taxon>
        <taxon>Magnoliopsida</taxon>
        <taxon>eudicotyledons</taxon>
        <taxon>Gunneridae</taxon>
        <taxon>Pentapetalae</taxon>
        <taxon>rosids</taxon>
        <taxon>fabids</taxon>
        <taxon>Rosales</taxon>
        <taxon>Rosaceae</taxon>
        <taxon>Rosoideae</taxon>
        <taxon>Rosoideae incertae sedis</taxon>
        <taxon>Rosa</taxon>
    </lineage>
</organism>
<dbReference type="InterPro" id="IPR039265">
    <property type="entry name" value="DIR1-like"/>
</dbReference>
<dbReference type="GO" id="GO:0009627">
    <property type="term" value="P:systemic acquired resistance"/>
    <property type="evidence" value="ECO:0007669"/>
    <property type="project" value="InterPro"/>
</dbReference>
<keyword evidence="7" id="KW-1185">Reference proteome</keyword>
<dbReference type="STRING" id="74649.A0A2P6PRN3"/>
<dbReference type="EMBL" id="PDCK01000044">
    <property type="protein sequence ID" value="PRQ24566.1"/>
    <property type="molecule type" value="Genomic_DNA"/>
</dbReference>
<evidence type="ECO:0000313" key="6">
    <source>
        <dbReference type="EMBL" id="PRQ24566.1"/>
    </source>
</evidence>
<keyword evidence="4" id="KW-0732">Signal</keyword>
<dbReference type="SUPFAM" id="SSF47699">
    <property type="entry name" value="Bifunctional inhibitor/lipid-transfer protein/seed storage 2S albumin"/>
    <property type="match status" value="1"/>
</dbReference>
<feature type="signal peptide" evidence="4">
    <location>
        <begin position="1"/>
        <end position="20"/>
    </location>
</feature>
<dbReference type="CDD" id="cd00010">
    <property type="entry name" value="AAI_LTSS"/>
    <property type="match status" value="1"/>
</dbReference>
<dbReference type="PANTHER" id="PTHR33122:SF4">
    <property type="entry name" value="OS04G0415800 PROTEIN"/>
    <property type="match status" value="1"/>
</dbReference>
<comment type="function">
    <text evidence="1">Plant non-specific lipid-transfer proteins transfer phospholipids as well as galactolipids across membranes. May play a role in wax or cutin deposition in the cell walls of expanding epidermal cells and certain secretory tissues.</text>
</comment>
<accession>A0A2P6PRN3</accession>
<evidence type="ECO:0000256" key="2">
    <source>
        <dbReference type="ARBA" id="ARBA00022448"/>
    </source>
</evidence>
<evidence type="ECO:0000256" key="1">
    <source>
        <dbReference type="ARBA" id="ARBA00003211"/>
    </source>
</evidence>
<dbReference type="Pfam" id="PF14368">
    <property type="entry name" value="LTP_2"/>
    <property type="match status" value="1"/>
</dbReference>
<dbReference type="PANTHER" id="PTHR33122">
    <property type="entry name" value="LIPID BINDING PROTEIN-RELATED"/>
    <property type="match status" value="1"/>
</dbReference>
<feature type="domain" description="Bifunctional inhibitor/plant lipid transfer protein/seed storage helical" evidence="5">
    <location>
        <begin position="31"/>
        <end position="104"/>
    </location>
</feature>
<reference evidence="6 7" key="1">
    <citation type="journal article" date="2018" name="Nat. Genet.">
        <title>The Rosa genome provides new insights in the design of modern roses.</title>
        <authorList>
            <person name="Bendahmane M."/>
        </authorList>
    </citation>
    <scope>NUCLEOTIDE SEQUENCE [LARGE SCALE GENOMIC DNA]</scope>
    <source>
        <strain evidence="7">cv. Old Blush</strain>
    </source>
</reference>
<gene>
    <name evidence="6" type="ORF">RchiOBHm_Chr6g0273841</name>
</gene>
<feature type="chain" id="PRO_5015143482" evidence="4">
    <location>
        <begin position="21"/>
        <end position="124"/>
    </location>
</feature>
<dbReference type="Gene3D" id="1.10.110.10">
    <property type="entry name" value="Plant lipid-transfer and hydrophobic proteins"/>
    <property type="match status" value="1"/>
</dbReference>
<name>A0A2P6PRN3_ROSCH</name>
<protein>
    <submittedName>
        <fullName evidence="6">Putative bifunctional inhibitor/plant lipid transfer protein/seed storage helical</fullName>
    </submittedName>
</protein>
<dbReference type="Gramene" id="PRQ24566">
    <property type="protein sequence ID" value="PRQ24566"/>
    <property type="gene ID" value="RchiOBHm_Chr6g0273841"/>
</dbReference>
<keyword evidence="2" id="KW-0813">Transport</keyword>
<dbReference type="AlphaFoldDB" id="A0A2P6PRN3"/>
<evidence type="ECO:0000259" key="5">
    <source>
        <dbReference type="Pfam" id="PF14368"/>
    </source>
</evidence>
<evidence type="ECO:0000313" key="7">
    <source>
        <dbReference type="Proteomes" id="UP000238479"/>
    </source>
</evidence>
<dbReference type="Proteomes" id="UP000238479">
    <property type="component" value="Chromosome 6"/>
</dbReference>
<dbReference type="InterPro" id="IPR036312">
    <property type="entry name" value="Bifun_inhib/LTP/seed_sf"/>
</dbReference>
<keyword evidence="3" id="KW-0446">Lipid-binding</keyword>